<evidence type="ECO:0000256" key="1">
    <source>
        <dbReference type="PROSITE-ProRule" id="PRU00169"/>
    </source>
</evidence>
<evidence type="ECO:0000259" key="3">
    <source>
        <dbReference type="PROSITE" id="PS51833"/>
    </source>
</evidence>
<dbReference type="Pfam" id="PF00072">
    <property type="entry name" value="Response_reg"/>
    <property type="match status" value="1"/>
</dbReference>
<feature type="domain" description="Response regulatory" evidence="2">
    <location>
        <begin position="2"/>
        <end position="117"/>
    </location>
</feature>
<dbReference type="Gene3D" id="1.10.3210.10">
    <property type="entry name" value="Hypothetical protein af1432"/>
    <property type="match status" value="1"/>
</dbReference>
<dbReference type="PIRSF" id="PIRSF036883">
    <property type="entry name" value="RR_HD-GYP_mod"/>
    <property type="match status" value="1"/>
</dbReference>
<evidence type="ECO:0000313" key="5">
    <source>
        <dbReference type="Proteomes" id="UP000199603"/>
    </source>
</evidence>
<feature type="modified residue" description="4-aspartylphosphate" evidence="1">
    <location>
        <position position="53"/>
    </location>
</feature>
<dbReference type="PANTHER" id="PTHR33525">
    <property type="match status" value="1"/>
</dbReference>
<dbReference type="GO" id="GO:0000160">
    <property type="term" value="P:phosphorelay signal transduction system"/>
    <property type="evidence" value="ECO:0007669"/>
    <property type="project" value="InterPro"/>
</dbReference>
<dbReference type="Proteomes" id="UP000199603">
    <property type="component" value="Unassembled WGS sequence"/>
</dbReference>
<gene>
    <name evidence="4" type="ORF">SAMN04488509_10997</name>
</gene>
<protein>
    <submittedName>
        <fullName evidence="4">HD-like signal output (HDOD) domain, no enzymatic activity</fullName>
    </submittedName>
</protein>
<reference evidence="4 5" key="1">
    <citation type="submission" date="2016-10" db="EMBL/GenBank/DDBJ databases">
        <authorList>
            <person name="de Groot N.N."/>
        </authorList>
    </citation>
    <scope>NUCLEOTIDE SEQUENCE [LARGE SCALE GENOMIC DNA]</scope>
    <source>
        <strain evidence="4 5">DSM 16957</strain>
    </source>
</reference>
<dbReference type="InterPro" id="IPR052340">
    <property type="entry name" value="RNase_Y/CdgJ"/>
</dbReference>
<dbReference type="RefSeq" id="WP_091243850.1">
    <property type="nucleotide sequence ID" value="NZ_FNAG01000009.1"/>
</dbReference>
<dbReference type="PANTHER" id="PTHR33525:SF6">
    <property type="entry name" value="HDOD DOMAIN-CONTAINING PROTEIN"/>
    <property type="match status" value="1"/>
</dbReference>
<dbReference type="InterPro" id="IPR001789">
    <property type="entry name" value="Sig_transdc_resp-reg_receiver"/>
</dbReference>
<dbReference type="SUPFAM" id="SSF52172">
    <property type="entry name" value="CheY-like"/>
    <property type="match status" value="1"/>
</dbReference>
<dbReference type="OrthoDB" id="5945638at2"/>
<proteinExistence type="predicted"/>
<dbReference type="CDD" id="cd17569">
    <property type="entry name" value="REC_HupR-like"/>
    <property type="match status" value="1"/>
</dbReference>
<dbReference type="SMART" id="SM00448">
    <property type="entry name" value="REC"/>
    <property type="match status" value="1"/>
</dbReference>
<dbReference type="InterPro" id="IPR014626">
    <property type="entry name" value="Sig_transdc_resp-reg_put"/>
</dbReference>
<dbReference type="EMBL" id="FNAG01000009">
    <property type="protein sequence ID" value="SDD88088.1"/>
    <property type="molecule type" value="Genomic_DNA"/>
</dbReference>
<dbReference type="AlphaFoldDB" id="A0A1G6YCI6"/>
<dbReference type="PROSITE" id="PS50110">
    <property type="entry name" value="RESPONSE_REGULATORY"/>
    <property type="match status" value="1"/>
</dbReference>
<dbReference type="InterPro" id="IPR013976">
    <property type="entry name" value="HDOD"/>
</dbReference>
<dbReference type="InterPro" id="IPR011006">
    <property type="entry name" value="CheY-like_superfamily"/>
</dbReference>
<feature type="domain" description="HDOD" evidence="3">
    <location>
        <begin position="138"/>
        <end position="306"/>
    </location>
</feature>
<dbReference type="SUPFAM" id="SSF109604">
    <property type="entry name" value="HD-domain/PDEase-like"/>
    <property type="match status" value="1"/>
</dbReference>
<dbReference type="Pfam" id="PF08668">
    <property type="entry name" value="HDOD"/>
    <property type="match status" value="1"/>
</dbReference>
<keyword evidence="5" id="KW-1185">Reference proteome</keyword>
<name>A0A1G6YCI6_9GAMM</name>
<sequence length="362" mass="39095">MRVLFVDDERRVLVGLERMLFGLNRDWEILLADSGEAALAEFDRGPIDVVVTDMRMPGMDGAELLKRVQQKSPSTLRMLLSGHTETQAAMRALNIAQQFLSKPCEPQLLVDTIEGAVALRKLLADPAIGEVVGRMKRLPAAPHVFAKLNQALQDPNCDARQIGAILAEDPAMTAKVLHMANSAFFPSTGRAVTDLKTAVSRIGSTMIRNLVLAAEVFGQEAGGVDVEVLQRQALLTSLIAARVAAGRPDADQAGIAGLLANVGRLLPQPEGDAAQRFGHAELGAYLLGVWGLPMAIVEAVAHHRQPQRASQREFGLAGVVHVAAALATDDAVDLDYIERVRMADRLDDWRDKAGRIRESSSD</sequence>
<evidence type="ECO:0000259" key="2">
    <source>
        <dbReference type="PROSITE" id="PS50110"/>
    </source>
</evidence>
<keyword evidence="1" id="KW-0597">Phosphoprotein</keyword>
<dbReference type="STRING" id="265719.SAMN04488509_10997"/>
<organism evidence="4 5">
    <name type="scientific">Aquimonas voraii</name>
    <dbReference type="NCBI Taxonomy" id="265719"/>
    <lineage>
        <taxon>Bacteria</taxon>
        <taxon>Pseudomonadati</taxon>
        <taxon>Pseudomonadota</taxon>
        <taxon>Gammaproteobacteria</taxon>
        <taxon>Lysobacterales</taxon>
        <taxon>Lysobacteraceae</taxon>
        <taxon>Aquimonas</taxon>
    </lineage>
</organism>
<accession>A0A1G6YCI6</accession>
<dbReference type="Gene3D" id="3.40.50.2300">
    <property type="match status" value="1"/>
</dbReference>
<evidence type="ECO:0000313" key="4">
    <source>
        <dbReference type="EMBL" id="SDD88088.1"/>
    </source>
</evidence>
<dbReference type="PROSITE" id="PS51833">
    <property type="entry name" value="HDOD"/>
    <property type="match status" value="1"/>
</dbReference>